<evidence type="ECO:0000259" key="2">
    <source>
        <dbReference type="Pfam" id="PF14342"/>
    </source>
</evidence>
<dbReference type="Proteomes" id="UP000252254">
    <property type="component" value="Unassembled WGS sequence"/>
</dbReference>
<dbReference type="InterPro" id="IPR025509">
    <property type="entry name" value="DUF4396"/>
</dbReference>
<evidence type="ECO:0000313" key="4">
    <source>
        <dbReference type="Proteomes" id="UP000252254"/>
    </source>
</evidence>
<dbReference type="Pfam" id="PF14342">
    <property type="entry name" value="DUF4396"/>
    <property type="match status" value="1"/>
</dbReference>
<comment type="caution">
    <text evidence="3">The sequence shown here is derived from an EMBL/GenBank/DDBJ whole genome shotgun (WGS) entry which is preliminary data.</text>
</comment>
<organism evidence="3 4">
    <name type="scientific">Paraliobacillus ryukyuensis</name>
    <dbReference type="NCBI Taxonomy" id="200904"/>
    <lineage>
        <taxon>Bacteria</taxon>
        <taxon>Bacillati</taxon>
        <taxon>Bacillota</taxon>
        <taxon>Bacilli</taxon>
        <taxon>Bacillales</taxon>
        <taxon>Bacillaceae</taxon>
        <taxon>Paraliobacillus</taxon>
    </lineage>
</organism>
<feature type="domain" description="DUF4396" evidence="2">
    <location>
        <begin position="77"/>
        <end position="215"/>
    </location>
</feature>
<dbReference type="STRING" id="200904.GCA_900168775_01095"/>
<keyword evidence="1" id="KW-1133">Transmembrane helix</keyword>
<feature type="transmembrane region" description="Helical" evidence="1">
    <location>
        <begin position="155"/>
        <end position="175"/>
    </location>
</feature>
<feature type="transmembrane region" description="Helical" evidence="1">
    <location>
        <begin position="187"/>
        <end position="210"/>
    </location>
</feature>
<dbReference type="EMBL" id="QNRI01000007">
    <property type="protein sequence ID" value="RBO97090.1"/>
    <property type="molecule type" value="Genomic_DNA"/>
</dbReference>
<feature type="transmembrane region" description="Helical" evidence="1">
    <location>
        <begin position="111"/>
        <end position="134"/>
    </location>
</feature>
<accession>A0A366E3Z1</accession>
<protein>
    <submittedName>
        <fullName evidence="3">Uncharacterized protein DUF4396</fullName>
    </submittedName>
</protein>
<feature type="transmembrane region" description="Helical" evidence="1">
    <location>
        <begin position="32"/>
        <end position="54"/>
    </location>
</feature>
<proteinExistence type="predicted"/>
<feature type="transmembrane region" description="Helical" evidence="1">
    <location>
        <begin position="6"/>
        <end position="25"/>
    </location>
</feature>
<name>A0A366E3Z1_9BACI</name>
<keyword evidence="1" id="KW-0472">Membrane</keyword>
<dbReference type="OrthoDB" id="510720at2"/>
<keyword evidence="1" id="KW-0812">Transmembrane</keyword>
<gene>
    <name evidence="3" type="ORF">DES48_1076</name>
</gene>
<evidence type="ECO:0000313" key="3">
    <source>
        <dbReference type="EMBL" id="RBO97090.1"/>
    </source>
</evidence>
<dbReference type="AlphaFoldDB" id="A0A366E3Z1"/>
<sequence>MLTTIAWIALVIGIICSIVILIDVVQHPQQMAIMNVVWPVNGWFFGPIAIWTYYKWGRKTAKNLQIDKQKGEMGHGFVSTSHCASGCTLGDIVGVPIVAITGLTIVGSTLFAHYFVEFVLAYVFGILFQFLAIYPMNKKQGIRNAIKSAIKADTISLIAFEIGMFGWMALVHYVFFTQPPAPSQITYWFMMQIAMILGFLTSFPANKLLVRKGIKHAM</sequence>
<keyword evidence="4" id="KW-1185">Reference proteome</keyword>
<reference evidence="3 4" key="1">
    <citation type="submission" date="2018-06" db="EMBL/GenBank/DDBJ databases">
        <title>Genomic Encyclopedia of Type Strains, Phase IV (KMG-IV): sequencing the most valuable type-strain genomes for metagenomic binning, comparative biology and taxonomic classification.</title>
        <authorList>
            <person name="Goeker M."/>
        </authorList>
    </citation>
    <scope>NUCLEOTIDE SEQUENCE [LARGE SCALE GENOMIC DNA]</scope>
    <source>
        <strain evidence="3 4">DSM 15140</strain>
    </source>
</reference>
<evidence type="ECO:0000256" key="1">
    <source>
        <dbReference type="SAM" id="Phobius"/>
    </source>
</evidence>
<dbReference type="RefSeq" id="WP_113869039.1">
    <property type="nucleotide sequence ID" value="NZ_BAABQN010000007.1"/>
</dbReference>